<dbReference type="InterPro" id="IPR050176">
    <property type="entry name" value="LTTR"/>
</dbReference>
<evidence type="ECO:0000256" key="1">
    <source>
        <dbReference type="ARBA" id="ARBA00009437"/>
    </source>
</evidence>
<keyword evidence="4" id="KW-0804">Transcription</keyword>
<dbReference type="OrthoDB" id="8437302at2"/>
<dbReference type="EMBL" id="VZPB01000008">
    <property type="protein sequence ID" value="KAB0584048.1"/>
    <property type="molecule type" value="Genomic_DNA"/>
</dbReference>
<evidence type="ECO:0000313" key="6">
    <source>
        <dbReference type="EMBL" id="KAB0584048.1"/>
    </source>
</evidence>
<name>A0A643FEY9_IDEDE</name>
<proteinExistence type="inferred from homology"/>
<dbReference type="InterPro" id="IPR036388">
    <property type="entry name" value="WH-like_DNA-bd_sf"/>
</dbReference>
<keyword evidence="3" id="KW-0238">DNA-binding</keyword>
<dbReference type="Pfam" id="PF00126">
    <property type="entry name" value="HTH_1"/>
    <property type="match status" value="1"/>
</dbReference>
<dbReference type="InterPro" id="IPR000847">
    <property type="entry name" value="LysR_HTH_N"/>
</dbReference>
<dbReference type="Proteomes" id="UP000430120">
    <property type="component" value="Unassembled WGS sequence"/>
</dbReference>
<evidence type="ECO:0000256" key="4">
    <source>
        <dbReference type="ARBA" id="ARBA00023163"/>
    </source>
</evidence>
<dbReference type="SUPFAM" id="SSF46785">
    <property type="entry name" value="Winged helix' DNA-binding domain"/>
    <property type="match status" value="1"/>
</dbReference>
<reference evidence="6 7" key="1">
    <citation type="submission" date="2019-09" db="EMBL/GenBank/DDBJ databases">
        <title>Draft genome sequences of 48 bacterial type strains from the CCUG.</title>
        <authorList>
            <person name="Tunovic T."/>
            <person name="Pineiro-Iglesias B."/>
            <person name="Unosson C."/>
            <person name="Inganas E."/>
            <person name="Ohlen M."/>
            <person name="Cardew S."/>
            <person name="Jensie-Markopoulos S."/>
            <person name="Salva-Serra F."/>
            <person name="Jaen-Luchoro D."/>
            <person name="Karlsson R."/>
            <person name="Svensson-Stadler L."/>
            <person name="Chun J."/>
            <person name="Moore E."/>
        </authorList>
    </citation>
    <scope>NUCLEOTIDE SEQUENCE [LARGE SCALE GENOMIC DNA]</scope>
    <source>
        <strain evidence="6 7">CCUG 30977</strain>
    </source>
</reference>
<dbReference type="PRINTS" id="PR00039">
    <property type="entry name" value="HTHLYSR"/>
</dbReference>
<evidence type="ECO:0000259" key="5">
    <source>
        <dbReference type="PROSITE" id="PS50931"/>
    </source>
</evidence>
<accession>A0A643FEY9</accession>
<dbReference type="PROSITE" id="PS50931">
    <property type="entry name" value="HTH_LYSR"/>
    <property type="match status" value="1"/>
</dbReference>
<keyword evidence="7" id="KW-1185">Reference proteome</keyword>
<dbReference type="GO" id="GO:0003677">
    <property type="term" value="F:DNA binding"/>
    <property type="evidence" value="ECO:0007669"/>
    <property type="project" value="UniProtKB-KW"/>
</dbReference>
<keyword evidence="2" id="KW-0805">Transcription regulation</keyword>
<dbReference type="PANTHER" id="PTHR30579:SF2">
    <property type="entry name" value="HTH-TYPE TRANSCRIPTIONAL REGULATOR ARGP"/>
    <property type="match status" value="1"/>
</dbReference>
<feature type="domain" description="HTH lysR-type" evidence="5">
    <location>
        <begin position="1"/>
        <end position="61"/>
    </location>
</feature>
<evidence type="ECO:0000313" key="7">
    <source>
        <dbReference type="Proteomes" id="UP000430120"/>
    </source>
</evidence>
<dbReference type="GO" id="GO:0003700">
    <property type="term" value="F:DNA-binding transcription factor activity"/>
    <property type="evidence" value="ECO:0007669"/>
    <property type="project" value="InterPro"/>
</dbReference>
<dbReference type="AlphaFoldDB" id="A0A643FEY9"/>
<evidence type="ECO:0000256" key="3">
    <source>
        <dbReference type="ARBA" id="ARBA00023125"/>
    </source>
</evidence>
<sequence>MDIKLRPLRALVEVTRQGGFSQAARTVFATQSAVSKAVRQLEEDLGFVLLDRDVRIPLMADSDSIPIADSVPGDGGHVARVS</sequence>
<protein>
    <submittedName>
        <fullName evidence="6">LysR family transcriptional regulator</fullName>
    </submittedName>
</protein>
<evidence type="ECO:0000256" key="2">
    <source>
        <dbReference type="ARBA" id="ARBA00023015"/>
    </source>
</evidence>
<comment type="similarity">
    <text evidence="1">Belongs to the LysR transcriptional regulatory family.</text>
</comment>
<organism evidence="6 7">
    <name type="scientific">Ideonella dechloratans</name>
    <dbReference type="NCBI Taxonomy" id="36863"/>
    <lineage>
        <taxon>Bacteria</taxon>
        <taxon>Pseudomonadati</taxon>
        <taxon>Pseudomonadota</taxon>
        <taxon>Betaproteobacteria</taxon>
        <taxon>Burkholderiales</taxon>
        <taxon>Sphaerotilaceae</taxon>
        <taxon>Ideonella</taxon>
    </lineage>
</organism>
<dbReference type="Gene3D" id="1.10.10.10">
    <property type="entry name" value="Winged helix-like DNA-binding domain superfamily/Winged helix DNA-binding domain"/>
    <property type="match status" value="1"/>
</dbReference>
<dbReference type="PANTHER" id="PTHR30579">
    <property type="entry name" value="TRANSCRIPTIONAL REGULATOR"/>
    <property type="match status" value="1"/>
</dbReference>
<dbReference type="InterPro" id="IPR036390">
    <property type="entry name" value="WH_DNA-bd_sf"/>
</dbReference>
<comment type="caution">
    <text evidence="6">The sequence shown here is derived from an EMBL/GenBank/DDBJ whole genome shotgun (WGS) entry which is preliminary data.</text>
</comment>
<gene>
    <name evidence="6" type="ORF">F7Q92_04895</name>
</gene>